<dbReference type="SUPFAM" id="SSF51658">
    <property type="entry name" value="Xylose isomerase-like"/>
    <property type="match status" value="1"/>
</dbReference>
<dbReference type="eggNOG" id="COG1082">
    <property type="taxonomic scope" value="Bacteria"/>
</dbReference>
<keyword evidence="6" id="KW-0119">Carbohydrate metabolism</keyword>
<evidence type="ECO:0000256" key="5">
    <source>
        <dbReference type="ARBA" id="ARBA00023235"/>
    </source>
</evidence>
<proteinExistence type="predicted"/>
<keyword evidence="2" id="KW-0963">Cytoplasm</keyword>
<dbReference type="AlphaFoldDB" id="G8QYD2"/>
<dbReference type="GO" id="GO:0019324">
    <property type="term" value="P:L-lyxose metabolic process"/>
    <property type="evidence" value="ECO:0007669"/>
    <property type="project" value="TreeGrafter"/>
</dbReference>
<dbReference type="HOGENOM" id="CLU_072264_0_0_12"/>
<evidence type="ECO:0000256" key="3">
    <source>
        <dbReference type="ARBA" id="ARBA00022723"/>
    </source>
</evidence>
<feature type="domain" description="Xylose isomerase-like TIM barrel" evidence="7">
    <location>
        <begin position="34"/>
        <end position="287"/>
    </location>
</feature>
<dbReference type="EMBL" id="CP003155">
    <property type="protein sequence ID" value="AEV30779.1"/>
    <property type="molecule type" value="Genomic_DNA"/>
</dbReference>
<dbReference type="GO" id="GO:0019301">
    <property type="term" value="P:rhamnose catabolic process"/>
    <property type="evidence" value="ECO:0007669"/>
    <property type="project" value="TreeGrafter"/>
</dbReference>
<dbReference type="Gene3D" id="3.20.20.150">
    <property type="entry name" value="Divalent-metal-dependent TIM barrel enzymes"/>
    <property type="match status" value="1"/>
</dbReference>
<dbReference type="InterPro" id="IPR036237">
    <property type="entry name" value="Xyl_isomerase-like_sf"/>
</dbReference>
<accession>G8QYD2</accession>
<dbReference type="OrthoDB" id="368468at2"/>
<evidence type="ECO:0000256" key="6">
    <source>
        <dbReference type="ARBA" id="ARBA00023277"/>
    </source>
</evidence>
<dbReference type="InterPro" id="IPR013022">
    <property type="entry name" value="Xyl_isomerase-like_TIM-brl"/>
</dbReference>
<evidence type="ECO:0000256" key="2">
    <source>
        <dbReference type="ARBA" id="ARBA00022490"/>
    </source>
</evidence>
<dbReference type="GO" id="GO:0046872">
    <property type="term" value="F:metal ion binding"/>
    <property type="evidence" value="ECO:0007669"/>
    <property type="project" value="UniProtKB-KW"/>
</dbReference>
<dbReference type="Pfam" id="PF01261">
    <property type="entry name" value="AP_endonuc_2"/>
    <property type="match status" value="1"/>
</dbReference>
<dbReference type="PANTHER" id="PTHR30268:SF0">
    <property type="entry name" value="L-RHAMNOSE ISOMERASE"/>
    <property type="match status" value="1"/>
</dbReference>
<protein>
    <submittedName>
        <fullName evidence="8">Sugar phosphate isomerase/epimerase</fullName>
    </submittedName>
</protein>
<dbReference type="GO" id="GO:0009045">
    <property type="term" value="F:xylose isomerase activity"/>
    <property type="evidence" value="ECO:0007669"/>
    <property type="project" value="InterPro"/>
</dbReference>
<comment type="subcellular location">
    <subcellularLocation>
        <location evidence="1">Cytoplasm</location>
    </subcellularLocation>
</comment>
<reference evidence="8 9" key="1">
    <citation type="submission" date="2011-11" db="EMBL/GenBank/DDBJ databases">
        <title>Complete sequence of Spirochaeta sp. grapes.</title>
        <authorList>
            <consortium name="US DOE Joint Genome Institute"/>
            <person name="Lucas S."/>
            <person name="Han J."/>
            <person name="Lapidus A."/>
            <person name="Cheng J.-F."/>
            <person name="Goodwin L."/>
            <person name="Pitluck S."/>
            <person name="Peters L."/>
            <person name="Ovchinnikova G."/>
            <person name="Munk A.C."/>
            <person name="Detter J.C."/>
            <person name="Han C."/>
            <person name="Tapia R."/>
            <person name="Land M."/>
            <person name="Hauser L."/>
            <person name="Kyrpides N."/>
            <person name="Ivanova N."/>
            <person name="Pagani I."/>
            <person name="Ritalahtilisa K."/>
            <person name="Loeffler F."/>
            <person name="Woyke T."/>
        </authorList>
    </citation>
    <scope>NUCLEOTIDE SEQUENCE [LARGE SCALE GENOMIC DNA]</scope>
    <source>
        <strain evidence="9">ATCC BAA-1885 / DSM 22778 / Grapes</strain>
    </source>
</reference>
<evidence type="ECO:0000313" key="9">
    <source>
        <dbReference type="Proteomes" id="UP000005632"/>
    </source>
</evidence>
<keyword evidence="9" id="KW-1185">Reference proteome</keyword>
<keyword evidence="3" id="KW-0479">Metal-binding</keyword>
<keyword evidence="5 8" id="KW-0413">Isomerase</keyword>
<organism evidence="8 9">
    <name type="scientific">Sphaerochaeta pleomorpha (strain ATCC BAA-1885 / DSM 22778 / Grapes)</name>
    <dbReference type="NCBI Taxonomy" id="158190"/>
    <lineage>
        <taxon>Bacteria</taxon>
        <taxon>Pseudomonadati</taxon>
        <taxon>Spirochaetota</taxon>
        <taxon>Spirochaetia</taxon>
        <taxon>Spirochaetales</taxon>
        <taxon>Sphaerochaetaceae</taxon>
        <taxon>Sphaerochaeta</taxon>
    </lineage>
</organism>
<gene>
    <name evidence="8" type="ordered locus">SpiGrapes_3031</name>
</gene>
<keyword evidence="4" id="KW-0464">Manganese</keyword>
<dbReference type="STRING" id="158190.SpiGrapes_3031"/>
<dbReference type="PROSITE" id="PS51415">
    <property type="entry name" value="XYLOSE_ISOMERASE"/>
    <property type="match status" value="1"/>
</dbReference>
<sequence>MAKHSIILGNVGNFTDRFMGVGYQRDYTLEEMFDRVKSVKGVTGVELVGNWHINERNFKQVKKNLERTELSLVSIIPDHFGIPEYGKGAFTSKDPKIREKAVSDTKVMIDIAVELGGDLISLWPGQDGYDYFFQGNYIDERGWFEEGVRACCTYRPSCKISIEYKPKEPRNFSYASNVTSTLLMVQQINLSNLGVTIDYGHGSVAGENLAESVAILKKYGNKLFHVHMNDNYGSWDDDMITGSIHTIPFIEFFYWLKKTGYEGYISTDQYPYREDGRDACNESVRWFDVFESMVDRIDEQKITALYETGNACDISAFLRDLMFGR</sequence>
<evidence type="ECO:0000256" key="1">
    <source>
        <dbReference type="ARBA" id="ARBA00004496"/>
    </source>
</evidence>
<name>G8QYD2_SPHPG</name>
<dbReference type="GO" id="GO:0008740">
    <property type="term" value="F:L-rhamnose isomerase activity"/>
    <property type="evidence" value="ECO:0007669"/>
    <property type="project" value="TreeGrafter"/>
</dbReference>
<dbReference type="RefSeq" id="WP_014271618.1">
    <property type="nucleotide sequence ID" value="NC_016633.1"/>
</dbReference>
<dbReference type="PANTHER" id="PTHR30268">
    <property type="entry name" value="L-RHAMNOSE ISOMERASE"/>
    <property type="match status" value="1"/>
</dbReference>
<evidence type="ECO:0000259" key="7">
    <source>
        <dbReference type="Pfam" id="PF01261"/>
    </source>
</evidence>
<dbReference type="Proteomes" id="UP000005632">
    <property type="component" value="Chromosome"/>
</dbReference>
<dbReference type="InterPro" id="IPR050337">
    <property type="entry name" value="L-rhamnose_isomerase"/>
</dbReference>
<evidence type="ECO:0000256" key="4">
    <source>
        <dbReference type="ARBA" id="ARBA00023211"/>
    </source>
</evidence>
<evidence type="ECO:0000313" key="8">
    <source>
        <dbReference type="EMBL" id="AEV30779.1"/>
    </source>
</evidence>
<dbReference type="InterPro" id="IPR001998">
    <property type="entry name" value="Xylose_isomerase"/>
</dbReference>
<dbReference type="KEGG" id="sgp:SpiGrapes_3031"/>